<sequence length="439" mass="47997">LSGFLQASSSFEVKDSSGKVCIIADLTVAFSVEYKNNEQKEFVYFFLPQNASVDSQSSCGKDNASHPALVLDFGAGHSLSLNFSESADKYQVEELVFHYNLSDATLFPNSSSGKIKTSCCYCETLPDVILSPFFEYWYILMQYIFLGMKSVSHKSIIQARMGTKYRCINSRHINMKNVNVTFSNVTLEAYLTNGTFSVNKTECAEDMVSTTTIVPTTPKQTTGQVPTTGPAPTSSPSNPAVGKYNVTGPNGTCVLANMGLQLNITYPKKDEKMGLDLLNFVPNNTTSSGRCDNTSALLNLTFEKTRVIFQFALNASSEKFFLQGVSVSTTLPSEAKNPKFEASNNSMSELIASVGNSYKCSSEENLQVTDQALVNVFNVQIQIFKIDGDKFGPVEECQLDENNMLIPIIVGAALAGLVLIVLIAYLIGRKRSHAGYQTI</sequence>
<dbReference type="GO" id="GO:0005765">
    <property type="term" value="C:lysosomal membrane"/>
    <property type="evidence" value="ECO:0007669"/>
    <property type="project" value="UniProtKB-SubCell"/>
</dbReference>
<dbReference type="GO" id="GO:0005886">
    <property type="term" value="C:plasma membrane"/>
    <property type="evidence" value="ECO:0007669"/>
    <property type="project" value="UniProtKB-SubCell"/>
</dbReference>
<dbReference type="PROSITE" id="PS00311">
    <property type="entry name" value="LAMP_2"/>
    <property type="match status" value="1"/>
</dbReference>
<feature type="disulfide bond" evidence="14">
    <location>
        <begin position="360"/>
        <end position="397"/>
    </location>
</feature>
<evidence type="ECO:0000256" key="1">
    <source>
        <dbReference type="ARBA" id="ARBA00004251"/>
    </source>
</evidence>
<comment type="similarity">
    <text evidence="14">Belongs to the LAMP family.</text>
</comment>
<dbReference type="EMBL" id="WBMY01008916">
    <property type="protein sequence ID" value="NXB75806.1"/>
    <property type="molecule type" value="Genomic_DNA"/>
</dbReference>
<keyword evidence="9" id="KW-0325">Glycoprotein</keyword>
<evidence type="ECO:0000256" key="15">
    <source>
        <dbReference type="SAM" id="MobiDB-lite"/>
    </source>
</evidence>
<feature type="domain" description="Lysosome-associated membrane glycoprotein 2-like transmembrane" evidence="18">
    <location>
        <begin position="406"/>
        <end position="437"/>
    </location>
</feature>
<dbReference type="InterPro" id="IPR018134">
    <property type="entry name" value="LAMP_CS"/>
</dbReference>
<dbReference type="PANTHER" id="PTHR11506">
    <property type="entry name" value="LYSOSOME-ASSOCIATED MEMBRANE GLYCOPROTEIN"/>
    <property type="match status" value="1"/>
</dbReference>
<feature type="domain" description="Lysosome-associated membrane glycoprotein 2-like luminal" evidence="17">
    <location>
        <begin position="9"/>
        <end position="104"/>
    </location>
</feature>
<gene>
    <name evidence="19" type="primary">Lamp1</name>
    <name evidence="19" type="ORF">DONATR_R04898</name>
</gene>
<keyword evidence="8 14" id="KW-1015">Disulfide bond</keyword>
<keyword evidence="7 14" id="KW-0472">Membrane</keyword>
<protein>
    <recommendedName>
        <fullName evidence="13">Lysosome-associated membrane glycoprotein 1</fullName>
    </recommendedName>
</protein>
<keyword evidence="4" id="KW-0732">Signal</keyword>
<comment type="caution">
    <text evidence="19">The sequence shown here is derived from an EMBL/GenBank/DDBJ whole genome shotgun (WGS) entry which is preliminary data.</text>
</comment>
<dbReference type="PROSITE" id="PS51407">
    <property type="entry name" value="LAMP_3"/>
    <property type="match status" value="1"/>
</dbReference>
<feature type="non-terminal residue" evidence="19">
    <location>
        <position position="1"/>
    </location>
</feature>
<dbReference type="PANTHER" id="PTHR11506:SF27">
    <property type="entry name" value="LYSOSOME-ASSOCIATED MEMBRANE GLYCOPROTEIN 1"/>
    <property type="match status" value="1"/>
</dbReference>
<organism evidence="19 20">
    <name type="scientific">Donacobius atricapilla</name>
    <dbReference type="NCBI Taxonomy" id="237420"/>
    <lineage>
        <taxon>Eukaryota</taxon>
        <taxon>Metazoa</taxon>
        <taxon>Chordata</taxon>
        <taxon>Craniata</taxon>
        <taxon>Vertebrata</taxon>
        <taxon>Euteleostomi</taxon>
        <taxon>Archelosauria</taxon>
        <taxon>Archosauria</taxon>
        <taxon>Dinosauria</taxon>
        <taxon>Saurischia</taxon>
        <taxon>Theropoda</taxon>
        <taxon>Coelurosauria</taxon>
        <taxon>Aves</taxon>
        <taxon>Neognathae</taxon>
        <taxon>Neoaves</taxon>
        <taxon>Telluraves</taxon>
        <taxon>Australaves</taxon>
        <taxon>Passeriformes</taxon>
        <taxon>Mimidae</taxon>
        <taxon>Donacobius</taxon>
    </lineage>
</organism>
<feature type="domain" description="Lysosome-associated membrane glycoprotein 2-like luminal" evidence="17">
    <location>
        <begin position="239"/>
        <end position="386"/>
    </location>
</feature>
<keyword evidence="3 14" id="KW-0812">Transmembrane</keyword>
<evidence type="ECO:0000256" key="2">
    <source>
        <dbReference type="ARBA" id="ARBA00022475"/>
    </source>
</evidence>
<dbReference type="Gene3D" id="2.40.160.110">
    <property type="match status" value="2"/>
</dbReference>
<keyword evidence="6 16" id="KW-1133">Transmembrane helix</keyword>
<dbReference type="Proteomes" id="UP000660704">
    <property type="component" value="Unassembled WGS sequence"/>
</dbReference>
<dbReference type="InterPro" id="IPR048528">
    <property type="entry name" value="Lamp2-like_luminal"/>
</dbReference>
<evidence type="ECO:0000313" key="20">
    <source>
        <dbReference type="Proteomes" id="UP000660704"/>
    </source>
</evidence>
<keyword evidence="20" id="KW-1185">Reference proteome</keyword>
<evidence type="ECO:0000256" key="12">
    <source>
        <dbReference type="ARBA" id="ARBA00060404"/>
    </source>
</evidence>
<dbReference type="Pfam" id="PF21222">
    <property type="entry name" value="Lamp2_2nd"/>
    <property type="match status" value="1"/>
</dbReference>
<accession>A0A851JD22</accession>
<evidence type="ECO:0000259" key="18">
    <source>
        <dbReference type="Pfam" id="PF21222"/>
    </source>
</evidence>
<keyword evidence="5" id="KW-0967">Endosome</keyword>
<evidence type="ECO:0000313" key="19">
    <source>
        <dbReference type="EMBL" id="NXB75806.1"/>
    </source>
</evidence>
<evidence type="ECO:0000256" key="10">
    <source>
        <dbReference type="ARBA" id="ARBA00023228"/>
    </source>
</evidence>
<dbReference type="FunFam" id="2.40.160.110:FF:000001">
    <property type="entry name" value="lysosome-associated membrane glycoprotein 2 isoform X2"/>
    <property type="match status" value="1"/>
</dbReference>
<evidence type="ECO:0000259" key="17">
    <source>
        <dbReference type="Pfam" id="PF01299"/>
    </source>
</evidence>
<feature type="disulfide bond" evidence="14">
    <location>
        <begin position="167"/>
        <end position="203"/>
    </location>
</feature>
<evidence type="ECO:0000256" key="5">
    <source>
        <dbReference type="ARBA" id="ARBA00022753"/>
    </source>
</evidence>
<evidence type="ECO:0000256" key="4">
    <source>
        <dbReference type="ARBA" id="ARBA00022729"/>
    </source>
</evidence>
<dbReference type="PRINTS" id="PR00336">
    <property type="entry name" value="LYSASSOCTDMP"/>
</dbReference>
<evidence type="ECO:0000256" key="6">
    <source>
        <dbReference type="ARBA" id="ARBA00022989"/>
    </source>
</evidence>
<feature type="non-terminal residue" evidence="19">
    <location>
        <position position="439"/>
    </location>
</feature>
<comment type="caution">
    <text evidence="14">Lacks conserved residue(s) required for the propagation of feature annotation.</text>
</comment>
<keyword evidence="10 14" id="KW-0458">Lysosome</keyword>
<proteinExistence type="inferred from homology"/>
<comment type="subcellular location">
    <subcellularLocation>
        <location evidence="1">Cell membrane</location>
        <topology evidence="1">Single-pass type I membrane protein</topology>
    </subcellularLocation>
    <subcellularLocation>
        <location evidence="12">Cytolytic granule membrane</location>
        <topology evidence="12">Single-pass type I membrane protein</topology>
    </subcellularLocation>
    <subcellularLocation>
        <location evidence="11">Late endosome membrane</location>
        <topology evidence="11">Single-pass type I membrane protein</topology>
    </subcellularLocation>
    <subcellularLocation>
        <location evidence="14">Lysosome membrane</location>
        <topology evidence="14">Single-pass type I membrane protein</topology>
    </subcellularLocation>
</comment>
<dbReference type="AlphaFoldDB" id="A0A851JD22"/>
<evidence type="ECO:0000256" key="11">
    <source>
        <dbReference type="ARBA" id="ARBA00037817"/>
    </source>
</evidence>
<evidence type="ECO:0000256" key="8">
    <source>
        <dbReference type="ARBA" id="ARBA00023157"/>
    </source>
</evidence>
<dbReference type="CDD" id="cd12087">
    <property type="entry name" value="TM_EGFR-like"/>
    <property type="match status" value="1"/>
</dbReference>
<evidence type="ECO:0000256" key="16">
    <source>
        <dbReference type="SAM" id="Phobius"/>
    </source>
</evidence>
<name>A0A851JD22_9PASS</name>
<evidence type="ECO:0000256" key="14">
    <source>
        <dbReference type="PROSITE-ProRule" id="PRU00740"/>
    </source>
</evidence>
<feature type="transmembrane region" description="Helical" evidence="16">
    <location>
        <begin position="404"/>
        <end position="427"/>
    </location>
</feature>
<dbReference type="GO" id="GO:0072594">
    <property type="term" value="P:establishment of protein localization to organelle"/>
    <property type="evidence" value="ECO:0007669"/>
    <property type="project" value="TreeGrafter"/>
</dbReference>
<feature type="region of interest" description="Disordered" evidence="15">
    <location>
        <begin position="215"/>
        <end position="239"/>
    </location>
</feature>
<evidence type="ECO:0000256" key="7">
    <source>
        <dbReference type="ARBA" id="ARBA00023136"/>
    </source>
</evidence>
<dbReference type="InterPro" id="IPR048524">
    <property type="entry name" value="Lamp2-like_TM"/>
</dbReference>
<evidence type="ECO:0000256" key="13">
    <source>
        <dbReference type="ARBA" id="ARBA00074383"/>
    </source>
</evidence>
<evidence type="ECO:0000256" key="3">
    <source>
        <dbReference type="ARBA" id="ARBA00022692"/>
    </source>
</evidence>
<dbReference type="GO" id="GO:0031902">
    <property type="term" value="C:late endosome membrane"/>
    <property type="evidence" value="ECO:0007669"/>
    <property type="project" value="TreeGrafter"/>
</dbReference>
<dbReference type="Pfam" id="PF01299">
    <property type="entry name" value="Lamp2-like_luminal"/>
    <property type="match status" value="2"/>
</dbReference>
<dbReference type="InterPro" id="IPR002000">
    <property type="entry name" value="Lysosome-assoc_membr_glycop"/>
</dbReference>
<dbReference type="PROSITE" id="PS00310">
    <property type="entry name" value="LAMP_1"/>
    <property type="match status" value="1"/>
</dbReference>
<evidence type="ECO:0000256" key="9">
    <source>
        <dbReference type="ARBA" id="ARBA00023180"/>
    </source>
</evidence>
<reference evidence="19" key="1">
    <citation type="submission" date="2019-09" db="EMBL/GenBank/DDBJ databases">
        <title>Bird 10,000 Genomes (B10K) Project - Family phase.</title>
        <authorList>
            <person name="Zhang G."/>
        </authorList>
    </citation>
    <scope>NUCLEOTIDE SEQUENCE</scope>
    <source>
        <strain evidence="19">B10K-DU-001-63</strain>
        <tissue evidence="19">Muscle</tissue>
    </source>
</reference>
<keyword evidence="2" id="KW-1003">Cell membrane</keyword>
<feature type="disulfide bond" evidence="14">
    <location>
        <begin position="253"/>
        <end position="291"/>
    </location>
</feature>